<dbReference type="KEGG" id="bic:LMTR13_11240"/>
<gene>
    <name evidence="1" type="ORF">LMTR13_11240</name>
</gene>
<dbReference type="RefSeq" id="WP_065727929.1">
    <property type="nucleotide sequence ID" value="NZ_CP016428.1"/>
</dbReference>
<evidence type="ECO:0000313" key="2">
    <source>
        <dbReference type="Proteomes" id="UP000092839"/>
    </source>
</evidence>
<dbReference type="Proteomes" id="UP000092839">
    <property type="component" value="Chromosome"/>
</dbReference>
<evidence type="ECO:0000313" key="1">
    <source>
        <dbReference type="EMBL" id="ANW00653.1"/>
    </source>
</evidence>
<dbReference type="EMBL" id="CP016428">
    <property type="protein sequence ID" value="ANW00653.1"/>
    <property type="molecule type" value="Genomic_DNA"/>
</dbReference>
<accession>A0A1B1UD23</accession>
<organism evidence="1 2">
    <name type="scientific">Bradyrhizobium icense</name>
    <dbReference type="NCBI Taxonomy" id="1274631"/>
    <lineage>
        <taxon>Bacteria</taxon>
        <taxon>Pseudomonadati</taxon>
        <taxon>Pseudomonadota</taxon>
        <taxon>Alphaproteobacteria</taxon>
        <taxon>Hyphomicrobiales</taxon>
        <taxon>Nitrobacteraceae</taxon>
        <taxon>Bradyrhizobium</taxon>
    </lineage>
</organism>
<keyword evidence="2" id="KW-1185">Reference proteome</keyword>
<sequence>MTKWDTLHRIEGLYVGLLTQEELEIFNKACRTNDARRSYEGAGGAMGLAKVRLFSLASQERSDG</sequence>
<reference evidence="1 2" key="1">
    <citation type="submission" date="2016-07" db="EMBL/GenBank/DDBJ databases">
        <title>Complete genome sequence of Bradyrhizobium icense LMTR 13T, a potential inoculant strain isolated from lima bean (Phaseolus lunatus) in Peru.</title>
        <authorList>
            <person name="Ormeno-Orrillo E."/>
            <person name="Duran D."/>
            <person name="Rogel M.A."/>
            <person name="Rey L."/>
            <person name="Imperial J."/>
            <person name="Ruiz-Argueso T."/>
            <person name="Martinez-Romero E."/>
        </authorList>
    </citation>
    <scope>NUCLEOTIDE SEQUENCE [LARGE SCALE GENOMIC DNA]</scope>
    <source>
        <strain evidence="1 2">LMTR 13</strain>
    </source>
</reference>
<protein>
    <submittedName>
        <fullName evidence="1">Uncharacterized protein</fullName>
    </submittedName>
</protein>
<dbReference type="AlphaFoldDB" id="A0A1B1UD23"/>
<name>A0A1B1UD23_9BRAD</name>
<proteinExistence type="predicted"/>
<dbReference type="STRING" id="1274631.LMTR13_11240"/>